<accession>I0H5E0</accession>
<dbReference type="PROSITE" id="PS50914">
    <property type="entry name" value="BON"/>
    <property type="match status" value="1"/>
</dbReference>
<keyword evidence="1" id="KW-0472">Membrane</keyword>
<evidence type="ECO:0000259" key="2">
    <source>
        <dbReference type="PROSITE" id="PS50914"/>
    </source>
</evidence>
<dbReference type="Pfam" id="PF04972">
    <property type="entry name" value="BON"/>
    <property type="match status" value="1"/>
</dbReference>
<dbReference type="AlphaFoldDB" id="I0H5E0"/>
<dbReference type="EMBL" id="AP012319">
    <property type="protein sequence ID" value="BAL88227.1"/>
    <property type="molecule type" value="Genomic_DNA"/>
</dbReference>
<dbReference type="RefSeq" id="WP_014443122.1">
    <property type="nucleotide sequence ID" value="NC_017093.1"/>
</dbReference>
<keyword evidence="1" id="KW-1133">Transmembrane helix</keyword>
<protein>
    <recommendedName>
        <fullName evidence="2">BON domain-containing protein</fullName>
    </recommendedName>
</protein>
<feature type="domain" description="BON" evidence="2">
    <location>
        <begin position="22"/>
        <end position="90"/>
    </location>
</feature>
<sequence>MWPLPFDDAWFNRQPGGPAASPDAELTVAVFERIAREPALANEPVTVEVQNRVVTLGGTVSSLYARITAAELARSTPGVADICNRLTLSRTADVTDDVPHLQPDPFDELIARWDDEPMPAEQEHRPRRGRALPRFTAVFMCVLAVLLWVILSPWSAGGGLVVAVSCLVLAGTLELAARRADTSTGDAGAPGHASS</sequence>
<name>I0H5E0_ACTM4</name>
<dbReference type="STRING" id="512565.AMIS_30070"/>
<feature type="transmembrane region" description="Helical" evidence="1">
    <location>
        <begin position="157"/>
        <end position="177"/>
    </location>
</feature>
<organism evidence="3 4">
    <name type="scientific">Actinoplanes missouriensis (strain ATCC 14538 / DSM 43046 / CBS 188.64 / JCM 3121 / NBRC 102363 / NCIMB 12654 / NRRL B-3342 / UNCC 431)</name>
    <dbReference type="NCBI Taxonomy" id="512565"/>
    <lineage>
        <taxon>Bacteria</taxon>
        <taxon>Bacillati</taxon>
        <taxon>Actinomycetota</taxon>
        <taxon>Actinomycetes</taxon>
        <taxon>Micromonosporales</taxon>
        <taxon>Micromonosporaceae</taxon>
        <taxon>Actinoplanes</taxon>
    </lineage>
</organism>
<gene>
    <name evidence="3" type="ordered locus">AMIS_30070</name>
</gene>
<evidence type="ECO:0000313" key="3">
    <source>
        <dbReference type="EMBL" id="BAL88227.1"/>
    </source>
</evidence>
<dbReference type="PATRIC" id="fig|512565.3.peg.3007"/>
<dbReference type="InterPro" id="IPR007055">
    <property type="entry name" value="BON_dom"/>
</dbReference>
<keyword evidence="1" id="KW-0812">Transmembrane</keyword>
<evidence type="ECO:0000256" key="1">
    <source>
        <dbReference type="SAM" id="Phobius"/>
    </source>
</evidence>
<dbReference type="KEGG" id="ams:AMIS_30070"/>
<reference evidence="3 4" key="1">
    <citation type="submission" date="2012-02" db="EMBL/GenBank/DDBJ databases">
        <title>Complete genome sequence of Actinoplanes missouriensis 431 (= NBRC 102363).</title>
        <authorList>
            <person name="Ohnishi Y."/>
            <person name="Ishikawa J."/>
            <person name="Sekine M."/>
            <person name="Hosoyama A."/>
            <person name="Harada T."/>
            <person name="Narita H."/>
            <person name="Hata T."/>
            <person name="Konno Y."/>
            <person name="Tutikane K."/>
            <person name="Fujita N."/>
            <person name="Horinouchi S."/>
            <person name="Hayakawa M."/>
        </authorList>
    </citation>
    <scope>NUCLEOTIDE SEQUENCE [LARGE SCALE GENOMIC DNA]</scope>
    <source>
        <strain evidence="4">ATCC 14538 / DSM 43046 / CBS 188.64 / JCM 3121 / NBRC 102363 / NCIMB 12654 / NRRL B-3342 / UNCC 431</strain>
    </source>
</reference>
<keyword evidence="4" id="KW-1185">Reference proteome</keyword>
<feature type="transmembrane region" description="Helical" evidence="1">
    <location>
        <begin position="131"/>
        <end position="151"/>
    </location>
</feature>
<dbReference type="eggNOG" id="COG2823">
    <property type="taxonomic scope" value="Bacteria"/>
</dbReference>
<dbReference type="Proteomes" id="UP000007882">
    <property type="component" value="Chromosome"/>
</dbReference>
<dbReference type="Gene3D" id="3.30.1340.30">
    <property type="match status" value="1"/>
</dbReference>
<proteinExistence type="predicted"/>
<dbReference type="HOGENOM" id="CLU_1393723_0_0_11"/>
<evidence type="ECO:0000313" key="4">
    <source>
        <dbReference type="Proteomes" id="UP000007882"/>
    </source>
</evidence>